<sequence length="227" mass="24646">MFTMFEYFWALISIIIIDLVVSGDNAMVIALASRRLPDVQRKRAIFYGTLGAVGLRVALTVVAVYLLRVPLLQAVGGVFLLWVAIKLLIDNSEQEAMVKEGATFGAAIRTIIVADLVLSLDNIFAVAAAGKEHLSLVLIGLAISIPIIVWGSTVILKLVNRFPLLIYIGAGVLGWTGGNMLTDDQLLAPIFDQRVLQVLIPALTALLVISIGKWWTSRHKQVEAEAS</sequence>
<protein>
    <recommendedName>
        <fullName evidence="9">Tellurium resistance protein TerC</fullName>
    </recommendedName>
</protein>
<evidence type="ECO:0000256" key="4">
    <source>
        <dbReference type="ARBA" id="ARBA00022989"/>
    </source>
</evidence>
<reference evidence="7 8" key="1">
    <citation type="journal article" date="2015" name="Int. J. Syst. Evol. Microbiol.">
        <title>Tumebacillus algifaecis sp. nov., isolated from decomposing algal scum.</title>
        <authorList>
            <person name="Wu Y.F."/>
            <person name="Zhang B."/>
            <person name="Xing P."/>
            <person name="Wu Q.L."/>
            <person name="Liu S.J."/>
        </authorList>
    </citation>
    <scope>NUCLEOTIDE SEQUENCE [LARGE SCALE GENOMIC DNA]</scope>
    <source>
        <strain evidence="7 8">THMBR28</strain>
    </source>
</reference>
<feature type="transmembrane region" description="Helical" evidence="6">
    <location>
        <begin position="164"/>
        <end position="182"/>
    </location>
</feature>
<feature type="transmembrane region" description="Helical" evidence="6">
    <location>
        <begin position="110"/>
        <end position="130"/>
    </location>
</feature>
<accession>A0A223D5B7</accession>
<evidence type="ECO:0008006" key="9">
    <source>
        <dbReference type="Google" id="ProtNLM"/>
    </source>
</evidence>
<dbReference type="EMBL" id="CP022657">
    <property type="protein sequence ID" value="ASS76680.1"/>
    <property type="molecule type" value="Genomic_DNA"/>
</dbReference>
<proteinExistence type="inferred from homology"/>
<dbReference type="PANTHER" id="PTHR30238:SF4">
    <property type="entry name" value="SLL1022 PROTEIN"/>
    <property type="match status" value="1"/>
</dbReference>
<dbReference type="NCBIfam" id="TIGR03717">
    <property type="entry name" value="R_switched_YjbE"/>
    <property type="match status" value="1"/>
</dbReference>
<comment type="similarity">
    <text evidence="2">Belongs to the TerC family.</text>
</comment>
<dbReference type="AlphaFoldDB" id="A0A223D5B7"/>
<feature type="transmembrane region" description="Helical" evidence="6">
    <location>
        <begin position="44"/>
        <end position="65"/>
    </location>
</feature>
<keyword evidence="4 6" id="KW-1133">Transmembrane helix</keyword>
<keyword evidence="3 6" id="KW-0812">Transmembrane</keyword>
<feature type="transmembrane region" description="Helical" evidence="6">
    <location>
        <begin position="6"/>
        <end position="32"/>
    </location>
</feature>
<keyword evidence="8" id="KW-1185">Reference proteome</keyword>
<evidence type="ECO:0000256" key="6">
    <source>
        <dbReference type="SAM" id="Phobius"/>
    </source>
</evidence>
<dbReference type="GO" id="GO:0016020">
    <property type="term" value="C:membrane"/>
    <property type="evidence" value="ECO:0007669"/>
    <property type="project" value="UniProtKB-SubCell"/>
</dbReference>
<organism evidence="7 8">
    <name type="scientific">Tumebacillus algifaecis</name>
    <dbReference type="NCBI Taxonomy" id="1214604"/>
    <lineage>
        <taxon>Bacteria</taxon>
        <taxon>Bacillati</taxon>
        <taxon>Bacillota</taxon>
        <taxon>Bacilli</taxon>
        <taxon>Bacillales</taxon>
        <taxon>Alicyclobacillaceae</taxon>
        <taxon>Tumebacillus</taxon>
    </lineage>
</organism>
<evidence type="ECO:0000256" key="2">
    <source>
        <dbReference type="ARBA" id="ARBA00007511"/>
    </source>
</evidence>
<dbReference type="Proteomes" id="UP000214688">
    <property type="component" value="Chromosome"/>
</dbReference>
<name>A0A223D5B7_9BACL</name>
<evidence type="ECO:0000313" key="7">
    <source>
        <dbReference type="EMBL" id="ASS76680.1"/>
    </source>
</evidence>
<evidence type="ECO:0000256" key="3">
    <source>
        <dbReference type="ARBA" id="ARBA00022692"/>
    </source>
</evidence>
<dbReference type="KEGG" id="tab:CIG75_18025"/>
<dbReference type="InterPro" id="IPR022301">
    <property type="entry name" value="Integral_membrane_YjbE"/>
</dbReference>
<feature type="transmembrane region" description="Helical" evidence="6">
    <location>
        <begin position="71"/>
        <end position="89"/>
    </location>
</feature>
<gene>
    <name evidence="7" type="ORF">CIG75_18025</name>
</gene>
<feature type="transmembrane region" description="Helical" evidence="6">
    <location>
        <begin position="194"/>
        <end position="215"/>
    </location>
</feature>
<comment type="subcellular location">
    <subcellularLocation>
        <location evidence="1">Membrane</location>
        <topology evidence="1">Multi-pass membrane protein</topology>
    </subcellularLocation>
</comment>
<feature type="transmembrane region" description="Helical" evidence="6">
    <location>
        <begin position="136"/>
        <end position="159"/>
    </location>
</feature>
<dbReference type="PANTHER" id="PTHR30238">
    <property type="entry name" value="MEMBRANE BOUND PREDICTED REDOX MODULATOR"/>
    <property type="match status" value="1"/>
</dbReference>
<dbReference type="InterPro" id="IPR005496">
    <property type="entry name" value="Integral_membrane_TerC"/>
</dbReference>
<dbReference type="Pfam" id="PF03741">
    <property type="entry name" value="TerC"/>
    <property type="match status" value="1"/>
</dbReference>
<evidence type="ECO:0000256" key="1">
    <source>
        <dbReference type="ARBA" id="ARBA00004141"/>
    </source>
</evidence>
<evidence type="ECO:0000256" key="5">
    <source>
        <dbReference type="ARBA" id="ARBA00023136"/>
    </source>
</evidence>
<keyword evidence="5 6" id="KW-0472">Membrane</keyword>
<evidence type="ECO:0000313" key="8">
    <source>
        <dbReference type="Proteomes" id="UP000214688"/>
    </source>
</evidence>